<accession>A0ABT1U038</accession>
<keyword evidence="2" id="KW-1185">Reference proteome</keyword>
<proteinExistence type="predicted"/>
<reference evidence="1 2" key="1">
    <citation type="submission" date="2022-07" db="EMBL/GenBank/DDBJ databases">
        <title>Methylomonas rivi sp. nov., Methylomonas rosea sp. nov., Methylomonas aureus sp. nov. and Methylomonas subterranea sp. nov., four novel methanotrophs isolated from a freshwater creek and the deep terrestrial subsurface.</title>
        <authorList>
            <person name="Abin C."/>
            <person name="Sankaranarayanan K."/>
            <person name="Garner C."/>
            <person name="Sindelar R."/>
            <person name="Kotary K."/>
            <person name="Garner R."/>
            <person name="Barclay S."/>
            <person name="Lawson P."/>
            <person name="Krumholz L."/>
        </authorList>
    </citation>
    <scope>NUCLEOTIDE SEQUENCE [LARGE SCALE GENOMIC DNA]</scope>
    <source>
        <strain evidence="1 2">WSC-7</strain>
    </source>
</reference>
<comment type="caution">
    <text evidence="1">The sequence shown here is derived from an EMBL/GenBank/DDBJ whole genome shotgun (WGS) entry which is preliminary data.</text>
</comment>
<feature type="non-terminal residue" evidence="1">
    <location>
        <position position="1"/>
    </location>
</feature>
<evidence type="ECO:0000313" key="2">
    <source>
        <dbReference type="Proteomes" id="UP001524570"/>
    </source>
</evidence>
<dbReference type="Proteomes" id="UP001524570">
    <property type="component" value="Unassembled WGS sequence"/>
</dbReference>
<dbReference type="EMBL" id="JANIBL010000152">
    <property type="protein sequence ID" value="MCQ8120016.1"/>
    <property type="molecule type" value="Genomic_DNA"/>
</dbReference>
<gene>
    <name evidence="1" type="ORF">NP589_21585</name>
</gene>
<name>A0ABT1U038_9GAMM</name>
<protein>
    <recommendedName>
        <fullName evidence="3">Transposase</fullName>
    </recommendedName>
</protein>
<organism evidence="1 2">
    <name type="scientific">Methylomonas rosea</name>
    <dbReference type="NCBI Taxonomy" id="2952227"/>
    <lineage>
        <taxon>Bacteria</taxon>
        <taxon>Pseudomonadati</taxon>
        <taxon>Pseudomonadota</taxon>
        <taxon>Gammaproteobacteria</taxon>
        <taxon>Methylococcales</taxon>
        <taxon>Methylococcaceae</taxon>
        <taxon>Methylomonas</taxon>
    </lineage>
</organism>
<evidence type="ECO:0008006" key="3">
    <source>
        <dbReference type="Google" id="ProtNLM"/>
    </source>
</evidence>
<evidence type="ECO:0000313" key="1">
    <source>
        <dbReference type="EMBL" id="MCQ8120016.1"/>
    </source>
</evidence>
<sequence length="66" mass="7469">QAIKVAHFRLSYTLLTGIISNEMRRLTEAPKPKTLDETPVSTPTLALEPVADCSRYDSLRCLYHVH</sequence>